<dbReference type="Proteomes" id="UP000324800">
    <property type="component" value="Unassembled WGS sequence"/>
</dbReference>
<dbReference type="AlphaFoldDB" id="A0A5J4WF61"/>
<evidence type="ECO:0000256" key="1">
    <source>
        <dbReference type="SAM" id="MobiDB-lite"/>
    </source>
</evidence>
<dbReference type="OrthoDB" id="2159131at2759"/>
<reference evidence="2 3" key="1">
    <citation type="submission" date="2019-03" db="EMBL/GenBank/DDBJ databases">
        <title>Single cell metagenomics reveals metabolic interactions within the superorganism composed of flagellate Streblomastix strix and complex community of Bacteroidetes bacteria on its surface.</title>
        <authorList>
            <person name="Treitli S.C."/>
            <person name="Kolisko M."/>
            <person name="Husnik F."/>
            <person name="Keeling P."/>
            <person name="Hampl V."/>
        </authorList>
    </citation>
    <scope>NUCLEOTIDE SEQUENCE [LARGE SCALE GENOMIC DNA]</scope>
    <source>
        <strain evidence="2">ST1C</strain>
    </source>
</reference>
<evidence type="ECO:0008006" key="4">
    <source>
        <dbReference type="Google" id="ProtNLM"/>
    </source>
</evidence>
<protein>
    <recommendedName>
        <fullName evidence="4">CBF1-interacting co-repressor CIR N-terminal domain-containing protein</fullName>
    </recommendedName>
</protein>
<proteinExistence type="predicted"/>
<feature type="compositionally biased region" description="Polar residues" evidence="1">
    <location>
        <begin position="74"/>
        <end position="100"/>
    </location>
</feature>
<gene>
    <name evidence="2" type="ORF">EZS28_011517</name>
</gene>
<dbReference type="PANTHER" id="PTHR22093:SF0">
    <property type="entry name" value="LEUKOCYTE RECEPTOR CLUSTER MEMBER 1"/>
    <property type="match status" value="1"/>
</dbReference>
<feature type="region of interest" description="Disordered" evidence="1">
    <location>
        <begin position="65"/>
        <end position="100"/>
    </location>
</feature>
<name>A0A5J4WF61_9EUKA</name>
<dbReference type="InterPro" id="IPR039875">
    <property type="entry name" value="LENG1-like"/>
</dbReference>
<evidence type="ECO:0000313" key="2">
    <source>
        <dbReference type="EMBL" id="KAA6392959.1"/>
    </source>
</evidence>
<organism evidence="2 3">
    <name type="scientific">Streblomastix strix</name>
    <dbReference type="NCBI Taxonomy" id="222440"/>
    <lineage>
        <taxon>Eukaryota</taxon>
        <taxon>Metamonada</taxon>
        <taxon>Preaxostyla</taxon>
        <taxon>Oxymonadida</taxon>
        <taxon>Streblomastigidae</taxon>
        <taxon>Streblomastix</taxon>
    </lineage>
</organism>
<comment type="caution">
    <text evidence="2">The sequence shown here is derived from an EMBL/GenBank/DDBJ whole genome shotgun (WGS) entry which is preliminary data.</text>
</comment>
<evidence type="ECO:0000313" key="3">
    <source>
        <dbReference type="Proteomes" id="UP000324800"/>
    </source>
</evidence>
<accession>A0A5J4WF61</accession>
<dbReference type="EMBL" id="SNRW01002386">
    <property type="protein sequence ID" value="KAA6392959.1"/>
    <property type="molecule type" value="Genomic_DNA"/>
</dbReference>
<dbReference type="PANTHER" id="PTHR22093">
    <property type="entry name" value="LEUKOCYTE RECEPTOR CLUSTER LRC MEMBER 1"/>
    <property type="match status" value="1"/>
</dbReference>
<sequence>MSNTKKYKTFLLSKKRWHVGLTANILKVKRDEAQHANEEENIRNHQIISGQEQRLDELRKRAQIDNNYQEDEASTSNQSQSMKYKQEQMQQKLAQGKPQTFKSVQETPWYCRLEDNSGKTVIAKEQ</sequence>